<accession>H0R1U5</accession>
<reference evidence="1 2" key="1">
    <citation type="submission" date="2011-12" db="EMBL/GenBank/DDBJ databases">
        <title>Whole genome shotgun sequence of Gordonia effusa NBRC 100432.</title>
        <authorList>
            <person name="Yoshida I."/>
            <person name="Takarada H."/>
            <person name="Hosoyama A."/>
            <person name="Tsuchikane K."/>
            <person name="Katsumata H."/>
            <person name="Yamazaki S."/>
            <person name="Fujita N."/>
        </authorList>
    </citation>
    <scope>NUCLEOTIDE SEQUENCE [LARGE SCALE GENOMIC DNA]</scope>
    <source>
        <strain evidence="1 2">NBRC 100432</strain>
    </source>
</reference>
<proteinExistence type="predicted"/>
<comment type="caution">
    <text evidence="1">The sequence shown here is derived from an EMBL/GenBank/DDBJ whole genome shotgun (WGS) entry which is preliminary data.</text>
</comment>
<dbReference type="eggNOG" id="COG3265">
    <property type="taxonomic scope" value="Bacteria"/>
</dbReference>
<dbReference type="STRING" id="1077974.GOEFS_073_00660"/>
<dbReference type="EMBL" id="BAEH01000073">
    <property type="protein sequence ID" value="GAB19046.1"/>
    <property type="molecule type" value="Genomic_DNA"/>
</dbReference>
<protein>
    <recommendedName>
        <fullName evidence="3">Tunicamycin resistance protein</fullName>
    </recommendedName>
</protein>
<sequence>MSELPFISAKDFLVPLPWDAMPAANTSNSLLWINGAFGAGKTHTAFELHRRLPNSFVSDPELIGFGIHRMLPEVARDDFQDRPQWRSAVVATLADAVAAYDGPVIVPMTLVEPDYFDEIMDGLADAGVDVRHFALTASPETLRKRLRLRLGYGVGKLLGHDETWAMQQIDRCTTALSDKRFDIHIGTDDRTVHDVVEEIADQAGLTLIRPRLSAGRYQLRRIRVGLAHIR</sequence>
<dbReference type="Pfam" id="PF13671">
    <property type="entry name" value="AAA_33"/>
    <property type="match status" value="1"/>
</dbReference>
<organism evidence="1 2">
    <name type="scientific">Gordonia effusa NBRC 100432</name>
    <dbReference type="NCBI Taxonomy" id="1077974"/>
    <lineage>
        <taxon>Bacteria</taxon>
        <taxon>Bacillati</taxon>
        <taxon>Actinomycetota</taxon>
        <taxon>Actinomycetes</taxon>
        <taxon>Mycobacteriales</taxon>
        <taxon>Gordoniaceae</taxon>
        <taxon>Gordonia</taxon>
    </lineage>
</organism>
<evidence type="ECO:0000313" key="1">
    <source>
        <dbReference type="EMBL" id="GAB19046.1"/>
    </source>
</evidence>
<dbReference type="Proteomes" id="UP000035034">
    <property type="component" value="Unassembled WGS sequence"/>
</dbReference>
<name>H0R1U5_9ACTN</name>
<dbReference type="SUPFAM" id="SSF52540">
    <property type="entry name" value="P-loop containing nucleoside triphosphate hydrolases"/>
    <property type="match status" value="1"/>
</dbReference>
<keyword evidence="2" id="KW-1185">Reference proteome</keyword>
<dbReference type="AlphaFoldDB" id="H0R1U5"/>
<gene>
    <name evidence="1" type="ORF">GOEFS_073_00660</name>
</gene>
<evidence type="ECO:0008006" key="3">
    <source>
        <dbReference type="Google" id="ProtNLM"/>
    </source>
</evidence>
<evidence type="ECO:0000313" key="2">
    <source>
        <dbReference type="Proteomes" id="UP000035034"/>
    </source>
</evidence>
<dbReference type="Gene3D" id="3.40.50.300">
    <property type="entry name" value="P-loop containing nucleotide triphosphate hydrolases"/>
    <property type="match status" value="1"/>
</dbReference>
<dbReference type="InterPro" id="IPR027417">
    <property type="entry name" value="P-loop_NTPase"/>
</dbReference>